<dbReference type="GO" id="GO:0046872">
    <property type="term" value="F:metal ion binding"/>
    <property type="evidence" value="ECO:0007669"/>
    <property type="project" value="UniProtKB-KW"/>
</dbReference>
<dbReference type="EMBL" id="JAABNR010000001">
    <property type="protein sequence ID" value="NBZ85961.1"/>
    <property type="molecule type" value="Genomic_DNA"/>
</dbReference>
<accession>A0AAE4Y727</accession>
<evidence type="ECO:0000256" key="1">
    <source>
        <dbReference type="ARBA" id="ARBA00022485"/>
    </source>
</evidence>
<evidence type="ECO:0000256" key="5">
    <source>
        <dbReference type="ARBA" id="ARBA00023004"/>
    </source>
</evidence>
<dbReference type="GO" id="GO:0043818">
    <property type="term" value="F:precorrin-3B synthase activity"/>
    <property type="evidence" value="ECO:0007669"/>
    <property type="project" value="UniProtKB-EC"/>
</dbReference>
<evidence type="ECO:0000256" key="2">
    <source>
        <dbReference type="ARBA" id="ARBA00022617"/>
    </source>
</evidence>
<evidence type="ECO:0000256" key="4">
    <source>
        <dbReference type="ARBA" id="ARBA00023002"/>
    </source>
</evidence>
<keyword evidence="3" id="KW-0479">Metal-binding</keyword>
<dbReference type="PANTHER" id="PTHR32439">
    <property type="entry name" value="FERREDOXIN--NITRITE REDUCTASE, CHLOROPLASTIC"/>
    <property type="match status" value="1"/>
</dbReference>
<organism evidence="8 9">
    <name type="scientific">Stagnihabitans tardus</name>
    <dbReference type="NCBI Taxonomy" id="2699202"/>
    <lineage>
        <taxon>Bacteria</taxon>
        <taxon>Pseudomonadati</taxon>
        <taxon>Pseudomonadota</taxon>
        <taxon>Alphaproteobacteria</taxon>
        <taxon>Rhodobacterales</taxon>
        <taxon>Paracoccaceae</taxon>
        <taxon>Stagnihabitans</taxon>
    </lineage>
</organism>
<keyword evidence="4 8" id="KW-0560">Oxidoreductase</keyword>
<evidence type="ECO:0000313" key="8">
    <source>
        <dbReference type="EMBL" id="NBZ85961.1"/>
    </source>
</evidence>
<dbReference type="SUPFAM" id="SSF55124">
    <property type="entry name" value="Nitrite/Sulfite reductase N-terminal domain-like"/>
    <property type="match status" value="2"/>
</dbReference>
<dbReference type="SUPFAM" id="SSF56014">
    <property type="entry name" value="Nitrite and sulphite reductase 4Fe-4S domain-like"/>
    <property type="match status" value="1"/>
</dbReference>
<name>A0AAE4Y727_9RHOB</name>
<dbReference type="NCBIfam" id="TIGR02435">
    <property type="entry name" value="CobG"/>
    <property type="match status" value="1"/>
</dbReference>
<keyword evidence="6" id="KW-0411">Iron-sulfur</keyword>
<dbReference type="Proteomes" id="UP001193501">
    <property type="component" value="Unassembled WGS sequence"/>
</dbReference>
<comment type="caution">
    <text evidence="8">The sequence shown here is derived from an EMBL/GenBank/DDBJ whole genome shotgun (WGS) entry which is preliminary data.</text>
</comment>
<keyword evidence="1" id="KW-0004">4Fe-4S</keyword>
<dbReference type="Gene3D" id="3.30.413.10">
    <property type="entry name" value="Sulfite Reductase Hemoprotein, domain 1"/>
    <property type="match status" value="1"/>
</dbReference>
<dbReference type="InterPro" id="IPR005117">
    <property type="entry name" value="NiRdtase/SiRdtase_haem-b_fer"/>
</dbReference>
<dbReference type="RefSeq" id="WP_168772778.1">
    <property type="nucleotide sequence ID" value="NZ_JAABNR010000001.1"/>
</dbReference>
<keyword evidence="9" id="KW-1185">Reference proteome</keyword>
<reference evidence="8" key="1">
    <citation type="submission" date="2020-01" db="EMBL/GenBank/DDBJ databases">
        <authorList>
            <person name="Chen W.-M."/>
        </authorList>
    </citation>
    <scope>NUCLEOTIDE SEQUENCE</scope>
    <source>
        <strain evidence="8">CYK-10</strain>
    </source>
</reference>
<keyword evidence="2" id="KW-0349">Heme</keyword>
<dbReference type="InterPro" id="IPR012798">
    <property type="entry name" value="Cbl_synth_CobG-like"/>
</dbReference>
<dbReference type="AlphaFoldDB" id="A0AAE4Y727"/>
<dbReference type="InterPro" id="IPR051329">
    <property type="entry name" value="NIR_SIR_4Fe-4S"/>
</dbReference>
<dbReference type="GO" id="GO:0051539">
    <property type="term" value="F:4 iron, 4 sulfur cluster binding"/>
    <property type="evidence" value="ECO:0007669"/>
    <property type="project" value="UniProtKB-KW"/>
</dbReference>
<feature type="domain" description="Nitrite/Sulfite reductase ferredoxin-like" evidence="7">
    <location>
        <begin position="17"/>
        <end position="82"/>
    </location>
</feature>
<protein>
    <submittedName>
        <fullName evidence="8">Precorrin-3B synthase</fullName>
        <ecNumber evidence="8">1.14.13.83</ecNumber>
    </submittedName>
</protein>
<evidence type="ECO:0000259" key="7">
    <source>
        <dbReference type="Pfam" id="PF03460"/>
    </source>
</evidence>
<evidence type="ECO:0000256" key="6">
    <source>
        <dbReference type="ARBA" id="ARBA00023014"/>
    </source>
</evidence>
<evidence type="ECO:0000313" key="9">
    <source>
        <dbReference type="Proteomes" id="UP001193501"/>
    </source>
</evidence>
<dbReference type="InterPro" id="IPR036136">
    <property type="entry name" value="Nit/Sulf_reduc_fer-like_dom_sf"/>
</dbReference>
<dbReference type="PANTHER" id="PTHR32439:SF9">
    <property type="entry name" value="BLR3264 PROTEIN"/>
    <property type="match status" value="1"/>
</dbReference>
<keyword evidence="5" id="KW-0408">Iron</keyword>
<sequence length="374" mass="39771">MQAPEFKVQGWCPGALRPMESGDGLVVRIRPRRASFSADQLRAIAEAARTHGNGVIELTARANLQLRGVTASSHGPLLQVLERLGLLDQDPAVEGRRNVVLSPWRSTADADLAEELYRAIAEGPDLPGKFGFALDMGERRVLADTPADIRLERGAKGLILRADGVSGGMDVTRETAVTEAMRLARWFVETGGVTEGRGRMAAHVKRLALPFDTGAIPAPKAADPLPGQREDGALIAFEFGILRAEALVALAQAAPEIRMTPWRMVFLPGAKMPDIAEAIIGPDPRLKVYACTGAPGCPQALQETRNLARRLAPLTPGVLHVSGCGKGCAHPGAADFVLSATRQGFVLARGARAGAEGLHLKPAEITEETFSKAM</sequence>
<dbReference type="Pfam" id="PF03460">
    <property type="entry name" value="NIR_SIR_ferr"/>
    <property type="match status" value="1"/>
</dbReference>
<dbReference type="EC" id="1.14.13.83" evidence="8"/>
<proteinExistence type="predicted"/>
<evidence type="ECO:0000256" key="3">
    <source>
        <dbReference type="ARBA" id="ARBA00022723"/>
    </source>
</evidence>
<dbReference type="Gene3D" id="3.90.480.20">
    <property type="match status" value="1"/>
</dbReference>
<dbReference type="InterPro" id="IPR045854">
    <property type="entry name" value="NO2/SO3_Rdtase_4Fe4S_sf"/>
</dbReference>
<gene>
    <name evidence="8" type="primary">cobG</name>
    <name evidence="8" type="ORF">GV832_00055</name>
</gene>